<dbReference type="Gene3D" id="3.30.450.20">
    <property type="entry name" value="PAS domain"/>
    <property type="match status" value="1"/>
</dbReference>
<gene>
    <name evidence="4" type="ORF">RVR_7092</name>
</gene>
<dbReference type="SUPFAM" id="SSF55781">
    <property type="entry name" value="GAF domain-like"/>
    <property type="match status" value="1"/>
</dbReference>
<dbReference type="EMBL" id="AP018365">
    <property type="protein sequence ID" value="BBB00155.1"/>
    <property type="molecule type" value="Genomic_DNA"/>
</dbReference>
<reference evidence="4 5" key="4">
    <citation type="journal article" date="2020" name="Sci. Rep.">
        <title>beta-carboline chemical signals induce reveromycin production through a LuxR family regulator in Streptomyces sp. SN-593.</title>
        <authorList>
            <person name="Panthee S."/>
            <person name="Kito N."/>
            <person name="Hayashi T."/>
            <person name="Shimizu T."/>
            <person name="Ishikawa J."/>
            <person name="Hamamoto H."/>
            <person name="Osada H."/>
            <person name="Takahashi S."/>
        </authorList>
    </citation>
    <scope>NUCLEOTIDE SEQUENCE [LARGE SCALE GENOMIC DNA]</scope>
    <source>
        <strain evidence="4 5">SN-593</strain>
    </source>
</reference>
<dbReference type="GO" id="GO:0016791">
    <property type="term" value="F:phosphatase activity"/>
    <property type="evidence" value="ECO:0007669"/>
    <property type="project" value="TreeGrafter"/>
</dbReference>
<dbReference type="InterPro" id="IPR003018">
    <property type="entry name" value="GAF"/>
</dbReference>
<dbReference type="Pfam" id="PF07228">
    <property type="entry name" value="SpoIIE"/>
    <property type="match status" value="1"/>
</dbReference>
<accession>A0A7U3UWQ3</accession>
<dbReference type="SUPFAM" id="SSF81606">
    <property type="entry name" value="PP2C-like"/>
    <property type="match status" value="1"/>
</dbReference>
<dbReference type="RefSeq" id="WP_202236217.1">
    <property type="nucleotide sequence ID" value="NZ_AP018365.1"/>
</dbReference>
<name>A0A7U3UWQ3_9ACTN</name>
<reference evidence="4 5" key="3">
    <citation type="journal article" date="2011" name="Nat. Chem. Biol.">
        <title>Reveromycin A biosynthesis uses RevG and RevJ for stereospecific spiroacetal formation.</title>
        <authorList>
            <person name="Takahashi S."/>
            <person name="Toyoda A."/>
            <person name="Sekiyama Y."/>
            <person name="Takagi H."/>
            <person name="Nogawa T."/>
            <person name="Uramoto M."/>
            <person name="Suzuki R."/>
            <person name="Koshino H."/>
            <person name="Kumano T."/>
            <person name="Panthee S."/>
            <person name="Dairi T."/>
            <person name="Ishikawa J."/>
            <person name="Ikeda H."/>
            <person name="Sakaki Y."/>
            <person name="Osada H."/>
        </authorList>
    </citation>
    <scope>NUCLEOTIDE SEQUENCE [LARGE SCALE GENOMIC DNA]</scope>
    <source>
        <strain evidence="4 5">SN-593</strain>
    </source>
</reference>
<reference evidence="4 5" key="1">
    <citation type="journal article" date="2010" name="J. Bacteriol.">
        <title>Biochemical characterization of a novel indole prenyltransferase from Streptomyces sp. SN-593.</title>
        <authorList>
            <person name="Takahashi S."/>
            <person name="Takagi H."/>
            <person name="Toyoda A."/>
            <person name="Uramoto M."/>
            <person name="Nogawa T."/>
            <person name="Ueki M."/>
            <person name="Sakaki Y."/>
            <person name="Osada H."/>
        </authorList>
    </citation>
    <scope>NUCLEOTIDE SEQUENCE [LARGE SCALE GENOMIC DNA]</scope>
    <source>
        <strain evidence="4 5">SN-593</strain>
    </source>
</reference>
<proteinExistence type="predicted"/>
<keyword evidence="5" id="KW-1185">Reference proteome</keyword>
<dbReference type="Proteomes" id="UP000595703">
    <property type="component" value="Chromosome"/>
</dbReference>
<dbReference type="Gene3D" id="3.60.40.10">
    <property type="entry name" value="PPM-type phosphatase domain"/>
    <property type="match status" value="1"/>
</dbReference>
<dbReference type="InterPro" id="IPR029016">
    <property type="entry name" value="GAF-like_dom_sf"/>
</dbReference>
<dbReference type="PANTHER" id="PTHR43156:SF2">
    <property type="entry name" value="STAGE II SPORULATION PROTEIN E"/>
    <property type="match status" value="1"/>
</dbReference>
<dbReference type="InterPro" id="IPR036457">
    <property type="entry name" value="PPM-type-like_dom_sf"/>
</dbReference>
<evidence type="ECO:0000259" key="2">
    <source>
        <dbReference type="SMART" id="SM00065"/>
    </source>
</evidence>
<feature type="domain" description="PPM-type phosphatase" evidence="3">
    <location>
        <begin position="319"/>
        <end position="542"/>
    </location>
</feature>
<sequence length="561" mass="58814">MTSIEGNPVAGAGPGATSGLWALAPYPVLVADPAGTVVRANSAARSLLHRAEPGASMQDAVPGWLARAHFEAVPRTRVPADPRADGAVAAPPVAGRIGDRRYEAYPTAGEAGEVVWWMIDGTDRRRAEQALTAERERTGFLVEASNVLLASLNPDRCMAATVKLAAEHLADAAVVVAPPARGKLLTVSAVAGREPVRELIAADPAGLPGLSEALAGFPPLPSRWIDGALLPDWLRPEGLTGPIGSVVVTPLPGHGVPAGALILLRASNPGGFSESEEVFARLFAARAGAALSAARLYSEQSAITQTLMRELLPPKLQRLNGIEFAGGYRPAESGERVGGDFYDVHAGPGEEDPSLVVLGDVCGKGLDAAVLTGKIRSTLQALSPLGDDHLRILELLNGSLLNSHHTRFATMVLGSVRRVGNEVRLRLTSAGHPAPLVVRVDGAVEEVPTRGTLIGALPAVEARSAEVVLQPGETCLLHTDGFTEARGGPLGSEMFGEERLQRALSECADLPAEAVVERIQMLAFQWLHDGSHDDMALVAISAPRTNHLSAVDGHTRGRYTI</sequence>
<evidence type="ECO:0000313" key="4">
    <source>
        <dbReference type="EMBL" id="BBB00155.1"/>
    </source>
</evidence>
<dbReference type="SMART" id="SM00065">
    <property type="entry name" value="GAF"/>
    <property type="match status" value="1"/>
</dbReference>
<dbReference type="KEGG" id="arev:RVR_7092"/>
<protein>
    <submittedName>
        <fullName evidence="4">Uncharacterized protein</fullName>
    </submittedName>
</protein>
<dbReference type="PANTHER" id="PTHR43156">
    <property type="entry name" value="STAGE II SPORULATION PROTEIN E-RELATED"/>
    <property type="match status" value="1"/>
</dbReference>
<dbReference type="AlphaFoldDB" id="A0A7U3UWQ3"/>
<evidence type="ECO:0000259" key="3">
    <source>
        <dbReference type="SMART" id="SM00331"/>
    </source>
</evidence>
<dbReference type="InterPro" id="IPR052016">
    <property type="entry name" value="Bact_Sigma-Reg"/>
</dbReference>
<dbReference type="InterPro" id="IPR001932">
    <property type="entry name" value="PPM-type_phosphatase-like_dom"/>
</dbReference>
<reference evidence="4 5" key="2">
    <citation type="journal article" date="2011" name="J. Antibiot.">
        <title>Furaquinocins I and J: novel polyketide isoprenoid hybrid compounds from Streptomyces reveromyceticus SN-593.</title>
        <authorList>
            <person name="Panthee S."/>
            <person name="Takahashi S."/>
            <person name="Takagi H."/>
            <person name="Nogawa T."/>
            <person name="Oowada E."/>
            <person name="Uramoto M."/>
            <person name="Osada H."/>
        </authorList>
    </citation>
    <scope>NUCLEOTIDE SEQUENCE [LARGE SCALE GENOMIC DNA]</scope>
    <source>
        <strain evidence="4 5">SN-593</strain>
    </source>
</reference>
<dbReference type="Gene3D" id="3.30.450.40">
    <property type="match status" value="1"/>
</dbReference>
<organism evidence="4 5">
    <name type="scientific">Actinacidiphila reveromycinica</name>
    <dbReference type="NCBI Taxonomy" id="659352"/>
    <lineage>
        <taxon>Bacteria</taxon>
        <taxon>Bacillati</taxon>
        <taxon>Actinomycetota</taxon>
        <taxon>Actinomycetes</taxon>
        <taxon>Kitasatosporales</taxon>
        <taxon>Streptomycetaceae</taxon>
        <taxon>Actinacidiphila</taxon>
    </lineage>
</organism>
<dbReference type="SMART" id="SM00331">
    <property type="entry name" value="PP2C_SIG"/>
    <property type="match status" value="1"/>
</dbReference>
<feature type="domain" description="GAF" evidence="2">
    <location>
        <begin position="153"/>
        <end position="301"/>
    </location>
</feature>
<evidence type="ECO:0000256" key="1">
    <source>
        <dbReference type="ARBA" id="ARBA00022801"/>
    </source>
</evidence>
<evidence type="ECO:0000313" key="5">
    <source>
        <dbReference type="Proteomes" id="UP000595703"/>
    </source>
</evidence>
<keyword evidence="1" id="KW-0378">Hydrolase</keyword>